<evidence type="ECO:0000313" key="3">
    <source>
        <dbReference type="Proteomes" id="UP000315128"/>
    </source>
</evidence>
<dbReference type="Pfam" id="PF12844">
    <property type="entry name" value="HTH_19"/>
    <property type="match status" value="1"/>
</dbReference>
<evidence type="ECO:0000313" key="2">
    <source>
        <dbReference type="EMBL" id="QDK70182.1"/>
    </source>
</evidence>
<dbReference type="SMART" id="SM00530">
    <property type="entry name" value="HTH_XRE"/>
    <property type="match status" value="1"/>
</dbReference>
<reference evidence="2 3" key="1">
    <citation type="submission" date="2019-07" db="EMBL/GenBank/DDBJ databases">
        <title>Genome sequencing of KACC 19320.</title>
        <authorList>
            <person name="Heo J."/>
            <person name="Kim S.-J."/>
            <person name="Kim J.-S."/>
            <person name="Hong S.-B."/>
            <person name="Kwon S.-W."/>
        </authorList>
    </citation>
    <scope>NUCLEOTIDE SEQUENCE [LARGE SCALE GENOMIC DNA]</scope>
    <source>
        <strain evidence="2 3">KACC 19320</strain>
    </source>
</reference>
<dbReference type="GO" id="GO:0003677">
    <property type="term" value="F:DNA binding"/>
    <property type="evidence" value="ECO:0007669"/>
    <property type="project" value="InterPro"/>
</dbReference>
<evidence type="ECO:0000259" key="1">
    <source>
        <dbReference type="PROSITE" id="PS50943"/>
    </source>
</evidence>
<dbReference type="EMBL" id="CP041356">
    <property type="protein sequence ID" value="QDK70182.1"/>
    <property type="molecule type" value="Genomic_DNA"/>
</dbReference>
<name>A0A514Z6G7_9LACT</name>
<dbReference type="InterPro" id="IPR010982">
    <property type="entry name" value="Lambda_DNA-bd_dom_sf"/>
</dbReference>
<proteinExistence type="predicted"/>
<dbReference type="Gene3D" id="1.10.260.40">
    <property type="entry name" value="lambda repressor-like DNA-binding domains"/>
    <property type="match status" value="1"/>
</dbReference>
<dbReference type="Proteomes" id="UP000315128">
    <property type="component" value="Chromosome"/>
</dbReference>
<dbReference type="OrthoDB" id="9805856at2"/>
<sequence>MFYERLKSLANEKKKSLNQIENDLGFSKNTLYNSKKYTPQGDKLAKLAEYFGVSIDYLLGKKDTRDNEPLTEEENELIAAFRMEREDMTPDEQIQFNKALKDLMKYAKDTLNDDSKWKK</sequence>
<dbReference type="SUPFAM" id="SSF47413">
    <property type="entry name" value="lambda repressor-like DNA-binding domains"/>
    <property type="match status" value="1"/>
</dbReference>
<dbReference type="CDD" id="cd00093">
    <property type="entry name" value="HTH_XRE"/>
    <property type="match status" value="1"/>
</dbReference>
<keyword evidence="3" id="KW-1185">Reference proteome</keyword>
<accession>A0A514Z6G7</accession>
<dbReference type="AlphaFoldDB" id="A0A514Z6G7"/>
<gene>
    <name evidence="2" type="ORF">FLP15_02040</name>
</gene>
<dbReference type="KEGG" id="lack:FLP15_02040"/>
<protein>
    <submittedName>
        <fullName evidence="2">Helix-turn-helix transcriptional regulator</fullName>
    </submittedName>
</protein>
<dbReference type="PROSITE" id="PS50943">
    <property type="entry name" value="HTH_CROC1"/>
    <property type="match status" value="1"/>
</dbReference>
<dbReference type="InterPro" id="IPR001387">
    <property type="entry name" value="Cro/C1-type_HTH"/>
</dbReference>
<feature type="domain" description="HTH cro/C1-type" evidence="1">
    <location>
        <begin position="6"/>
        <end position="58"/>
    </location>
</feature>
<organism evidence="2 3">
    <name type="scientific">Lactococcus protaetiae</name>
    <dbReference type="NCBI Taxonomy" id="2592653"/>
    <lineage>
        <taxon>Bacteria</taxon>
        <taxon>Bacillati</taxon>
        <taxon>Bacillota</taxon>
        <taxon>Bacilli</taxon>
        <taxon>Lactobacillales</taxon>
        <taxon>Streptococcaceae</taxon>
        <taxon>Lactococcus</taxon>
    </lineage>
</organism>
<dbReference type="RefSeq" id="WP_142765809.1">
    <property type="nucleotide sequence ID" value="NZ_CP041356.1"/>
</dbReference>